<organism evidence="2 3">
    <name type="scientific">Muricoccus vinaceus</name>
    <dbReference type="NCBI Taxonomy" id="424704"/>
    <lineage>
        <taxon>Bacteria</taxon>
        <taxon>Pseudomonadati</taxon>
        <taxon>Pseudomonadota</taxon>
        <taxon>Alphaproteobacteria</taxon>
        <taxon>Acetobacterales</taxon>
        <taxon>Roseomonadaceae</taxon>
        <taxon>Muricoccus</taxon>
    </lineage>
</organism>
<dbReference type="EMBL" id="JBHLVZ010000002">
    <property type="protein sequence ID" value="MFC0384591.1"/>
    <property type="molecule type" value="Genomic_DNA"/>
</dbReference>
<dbReference type="RefSeq" id="WP_377048655.1">
    <property type="nucleotide sequence ID" value="NZ_JBHLVZ010000002.1"/>
</dbReference>
<comment type="caution">
    <text evidence="2">The sequence shown here is derived from an EMBL/GenBank/DDBJ whole genome shotgun (WGS) entry which is preliminary data.</text>
</comment>
<evidence type="ECO:0000313" key="3">
    <source>
        <dbReference type="Proteomes" id="UP001589789"/>
    </source>
</evidence>
<reference evidence="2 3" key="1">
    <citation type="submission" date="2024-09" db="EMBL/GenBank/DDBJ databases">
        <authorList>
            <person name="Sun Q."/>
            <person name="Mori K."/>
        </authorList>
    </citation>
    <scope>NUCLEOTIDE SEQUENCE [LARGE SCALE GENOMIC DNA]</scope>
    <source>
        <strain evidence="2 3">CCM 7468</strain>
    </source>
</reference>
<accession>A0ABV6ILU5</accession>
<keyword evidence="3" id="KW-1185">Reference proteome</keyword>
<gene>
    <name evidence="2" type="ORF">ACFFIC_03385</name>
</gene>
<feature type="compositionally biased region" description="Basic and acidic residues" evidence="1">
    <location>
        <begin position="46"/>
        <end position="58"/>
    </location>
</feature>
<sequence>MATPPKPAAPRMTDAQRAYEAKRAAKNGMSLEKWLAAKEKEREEERRAMTADAGRRAAEVAPPKKPGLFRRLLDRAQQPLKKQPSKPGR</sequence>
<feature type="region of interest" description="Disordered" evidence="1">
    <location>
        <begin position="46"/>
        <end position="89"/>
    </location>
</feature>
<evidence type="ECO:0000256" key="1">
    <source>
        <dbReference type="SAM" id="MobiDB-lite"/>
    </source>
</evidence>
<proteinExistence type="predicted"/>
<dbReference type="Proteomes" id="UP001589789">
    <property type="component" value="Unassembled WGS sequence"/>
</dbReference>
<name>A0ABV6ILU5_9PROT</name>
<evidence type="ECO:0000313" key="2">
    <source>
        <dbReference type="EMBL" id="MFC0384591.1"/>
    </source>
</evidence>
<feature type="region of interest" description="Disordered" evidence="1">
    <location>
        <begin position="1"/>
        <end position="26"/>
    </location>
</feature>
<protein>
    <submittedName>
        <fullName evidence="2">Uncharacterized protein</fullName>
    </submittedName>
</protein>